<keyword evidence="9" id="KW-0472">Membrane</keyword>
<dbReference type="Proteomes" id="UP000548119">
    <property type="component" value="Unassembled WGS sequence"/>
</dbReference>
<evidence type="ECO:0000259" key="11">
    <source>
        <dbReference type="Pfam" id="PF03895"/>
    </source>
</evidence>
<comment type="subcellular location">
    <subcellularLocation>
        <location evidence="2">Cell outer membrane</location>
    </subcellularLocation>
    <subcellularLocation>
        <location evidence="1">Cell surface</location>
    </subcellularLocation>
</comment>
<organism evidence="13 14">
    <name type="scientific">Bartonella chomelii</name>
    <dbReference type="NCBI Taxonomy" id="236402"/>
    <lineage>
        <taxon>Bacteria</taxon>
        <taxon>Pseudomonadati</taxon>
        <taxon>Pseudomonadota</taxon>
        <taxon>Alphaproteobacteria</taxon>
        <taxon>Hyphomicrobiales</taxon>
        <taxon>Bartonellaceae</taxon>
        <taxon>Bartonella</taxon>
    </lineage>
</organism>
<dbReference type="Pfam" id="PF03895">
    <property type="entry name" value="YadA_anchor"/>
    <property type="match status" value="1"/>
</dbReference>
<dbReference type="Gene3D" id="6.10.250.2030">
    <property type="match status" value="2"/>
</dbReference>
<comment type="caution">
    <text evidence="13">The sequence shown here is derived from an EMBL/GenBank/DDBJ whole genome shotgun (WGS) entry which is preliminary data.</text>
</comment>
<feature type="domain" description="Trimeric autotransporter adhesin YadA-like stalk" evidence="12">
    <location>
        <begin position="357"/>
        <end position="382"/>
    </location>
</feature>
<evidence type="ECO:0000259" key="12">
    <source>
        <dbReference type="Pfam" id="PF05662"/>
    </source>
</evidence>
<dbReference type="SUPFAM" id="SSF54523">
    <property type="entry name" value="Pili subunits"/>
    <property type="match status" value="1"/>
</dbReference>
<dbReference type="InterPro" id="IPR005594">
    <property type="entry name" value="YadA_C"/>
</dbReference>
<keyword evidence="8" id="KW-0653">Protein transport</keyword>
<keyword evidence="10" id="KW-0998">Cell outer membrane</keyword>
<comment type="similarity">
    <text evidence="3">Belongs to the autotransporter-2 (AT-2) (TC 1.B.40) family.</text>
</comment>
<keyword evidence="14" id="KW-1185">Reference proteome</keyword>
<keyword evidence="7" id="KW-0732">Signal</keyword>
<evidence type="ECO:0000256" key="3">
    <source>
        <dbReference type="ARBA" id="ARBA00005848"/>
    </source>
</evidence>
<dbReference type="InterPro" id="IPR045584">
    <property type="entry name" value="Pilin-like"/>
</dbReference>
<protein>
    <submittedName>
        <fullName evidence="13">Autotransporter adhesin</fullName>
    </submittedName>
</protein>
<gene>
    <name evidence="13" type="ORF">GGR10_000469</name>
</gene>
<evidence type="ECO:0000256" key="7">
    <source>
        <dbReference type="ARBA" id="ARBA00022729"/>
    </source>
</evidence>
<dbReference type="Gene3D" id="3.30.1300.30">
    <property type="entry name" value="GSPII I/J protein-like"/>
    <property type="match status" value="1"/>
</dbReference>
<proteinExistence type="inferred from homology"/>
<evidence type="ECO:0000256" key="2">
    <source>
        <dbReference type="ARBA" id="ARBA00004442"/>
    </source>
</evidence>
<dbReference type="SUPFAM" id="SSF101967">
    <property type="entry name" value="Adhesin YadA, collagen-binding domain"/>
    <property type="match status" value="2"/>
</dbReference>
<evidence type="ECO:0000256" key="10">
    <source>
        <dbReference type="ARBA" id="ARBA00023237"/>
    </source>
</evidence>
<evidence type="ECO:0000313" key="13">
    <source>
        <dbReference type="EMBL" id="MBA9082646.1"/>
    </source>
</evidence>
<keyword evidence="4" id="KW-0813">Transport</keyword>
<sequence>MTIGGETDGDKIEITNVKEEPRVLSGVAEGQVAKGSQDAVSGKQLYKFGQYIEQLNSGAKDVEADIATFNKNLNAYLGGGVDVLKDQQPTYEIQGKEHDNIASAFEGIDTSLAGLADKIDDVASSAASGSGSGVVDNGFVEQNPDSGLIIVGAEAEGTEINIANNEKASRTLSNVADGDISERSTQAVNGAQLYEINTTIARYFDGGADYNGQWKEPTFMVTNFGAQGKGEDQQYHNVAEAFGAVNTSMSGFNDRVQQVENQYSSSVNWDADKDAYSASHNGQAGKITNVANGNISKGSTDMVTGDQLWETNEKFNKVENKVDNFMGGIVTYDRDTDGNKINSITLVGTNDDTPVLIDNVADGKIEEGSKEAVNGGQLHDYTKEQMDIILADANKYTDEKIQNIKNIENIPADITTQANAYTDIKFNTLNSEVEKAQKEARQAAAVSLAVSNLRYNNTAGKFSVAFGSGVWHGQSAFAFGAGYTSEDGSIRSNLSATTAGGHWGIGAGLSLMLK</sequence>
<dbReference type="Gene3D" id="1.20.5.170">
    <property type="match status" value="3"/>
</dbReference>
<name>A0ABR6E258_9HYPH</name>
<evidence type="ECO:0000256" key="8">
    <source>
        <dbReference type="ARBA" id="ARBA00022927"/>
    </source>
</evidence>
<evidence type="ECO:0000256" key="4">
    <source>
        <dbReference type="ARBA" id="ARBA00022448"/>
    </source>
</evidence>
<dbReference type="InterPro" id="IPR008635">
    <property type="entry name" value="Coiled_stalk_dom"/>
</dbReference>
<keyword evidence="6" id="KW-0812">Transmembrane</keyword>
<dbReference type="Pfam" id="PF05662">
    <property type="entry name" value="YadA_stalk"/>
    <property type="match status" value="4"/>
</dbReference>
<evidence type="ECO:0000256" key="9">
    <source>
        <dbReference type="ARBA" id="ARBA00023136"/>
    </source>
</evidence>
<feature type="domain" description="Trimeric autotransporter adhesin YadA-like stalk" evidence="12">
    <location>
        <begin position="286"/>
        <end position="324"/>
    </location>
</feature>
<dbReference type="InterPro" id="IPR011049">
    <property type="entry name" value="Serralysin-like_metalloprot_C"/>
</dbReference>
<evidence type="ECO:0000256" key="1">
    <source>
        <dbReference type="ARBA" id="ARBA00004241"/>
    </source>
</evidence>
<evidence type="ECO:0000256" key="5">
    <source>
        <dbReference type="ARBA" id="ARBA00022452"/>
    </source>
</evidence>
<dbReference type="EMBL" id="JACJIR010000001">
    <property type="protein sequence ID" value="MBA9082646.1"/>
    <property type="molecule type" value="Genomic_DNA"/>
</dbReference>
<keyword evidence="5" id="KW-1134">Transmembrane beta strand</keyword>
<feature type="domain" description="Trimeric autotransporter adhesin YadA-like stalk" evidence="12">
    <location>
        <begin position="172"/>
        <end position="211"/>
    </location>
</feature>
<evidence type="ECO:0000256" key="6">
    <source>
        <dbReference type="ARBA" id="ARBA00022692"/>
    </source>
</evidence>
<reference evidence="13 14" key="1">
    <citation type="submission" date="2020-08" db="EMBL/GenBank/DDBJ databases">
        <title>Genomic Encyclopedia of Type Strains, Phase IV (KMG-IV): sequencing the most valuable type-strain genomes for metagenomic binning, comparative biology and taxonomic classification.</title>
        <authorList>
            <person name="Goeker M."/>
        </authorList>
    </citation>
    <scope>NUCLEOTIDE SEQUENCE [LARGE SCALE GENOMIC DNA]</scope>
    <source>
        <strain evidence="13 14">DSM 21431</strain>
    </source>
</reference>
<evidence type="ECO:0000313" key="14">
    <source>
        <dbReference type="Proteomes" id="UP000548119"/>
    </source>
</evidence>
<accession>A0ABR6E258</accession>
<feature type="domain" description="Trimeric autotransporter adhesin YadA-like stalk" evidence="12">
    <location>
        <begin position="25"/>
        <end position="64"/>
    </location>
</feature>
<feature type="domain" description="Trimeric autotransporter adhesin YadA-like C-terminal membrane anchor" evidence="11">
    <location>
        <begin position="457"/>
        <end position="510"/>
    </location>
</feature>